<dbReference type="Proteomes" id="UP000507470">
    <property type="component" value="Unassembled WGS sequence"/>
</dbReference>
<proteinExistence type="predicted"/>
<reference evidence="1 2" key="1">
    <citation type="submission" date="2020-06" db="EMBL/GenBank/DDBJ databases">
        <authorList>
            <person name="Li R."/>
            <person name="Bekaert M."/>
        </authorList>
    </citation>
    <scope>NUCLEOTIDE SEQUENCE [LARGE SCALE GENOMIC DNA]</scope>
    <source>
        <strain evidence="2">wild</strain>
    </source>
</reference>
<organism evidence="1 2">
    <name type="scientific">Mytilus coruscus</name>
    <name type="common">Sea mussel</name>
    <dbReference type="NCBI Taxonomy" id="42192"/>
    <lineage>
        <taxon>Eukaryota</taxon>
        <taxon>Metazoa</taxon>
        <taxon>Spiralia</taxon>
        <taxon>Lophotrochozoa</taxon>
        <taxon>Mollusca</taxon>
        <taxon>Bivalvia</taxon>
        <taxon>Autobranchia</taxon>
        <taxon>Pteriomorphia</taxon>
        <taxon>Mytilida</taxon>
        <taxon>Mytiloidea</taxon>
        <taxon>Mytilidae</taxon>
        <taxon>Mytilinae</taxon>
        <taxon>Mytilus</taxon>
    </lineage>
</organism>
<evidence type="ECO:0000313" key="2">
    <source>
        <dbReference type="Proteomes" id="UP000507470"/>
    </source>
</evidence>
<gene>
    <name evidence="1" type="ORF">MCOR_12150</name>
</gene>
<name>A0A6J8B0G2_MYTCO</name>
<dbReference type="AlphaFoldDB" id="A0A6J8B0G2"/>
<sequence>MQPTEIVVPYPDGLVPTQQYFPITYLTEEIELADVYRVLRLDEIPEIGIFARDPVSTVGAAYHVAWGSSLNKKKSKYISTSLFLENAQRFAEINKKNTGQNCQIVRIALHNWKKEQDIFNLREKIDVWDIKVRNQIILVENPDYDTQNNFHKFAKAFNEVLLVGYVPPKYITKVQ</sequence>
<evidence type="ECO:0000313" key="1">
    <source>
        <dbReference type="EMBL" id="CAC5374939.1"/>
    </source>
</evidence>
<dbReference type="EMBL" id="CACVKT020002094">
    <property type="protein sequence ID" value="CAC5374939.1"/>
    <property type="molecule type" value="Genomic_DNA"/>
</dbReference>
<dbReference type="OrthoDB" id="6143207at2759"/>
<protein>
    <submittedName>
        <fullName evidence="1">Uncharacterized protein</fullName>
    </submittedName>
</protein>
<accession>A0A6J8B0G2</accession>
<keyword evidence="2" id="KW-1185">Reference proteome</keyword>